<sequence>MDKIELQNGLKEFERDNKSSGICYVNTKSGRVEMKFGSSQIMKKMEKVILRNQGYKNINSQFNSLFYKREIPELIHVKTRSESRFIKFMDSHHIILAISEAEEINYAKIKIQLSQILFNKDD</sequence>
<organism evidence="1 2">
    <name type="scientific">Reichenbachiella faecimaris</name>
    <dbReference type="NCBI Taxonomy" id="692418"/>
    <lineage>
        <taxon>Bacteria</taxon>
        <taxon>Pseudomonadati</taxon>
        <taxon>Bacteroidota</taxon>
        <taxon>Cytophagia</taxon>
        <taxon>Cytophagales</taxon>
        <taxon>Reichenbachiellaceae</taxon>
        <taxon>Reichenbachiella</taxon>
    </lineage>
</organism>
<dbReference type="Proteomes" id="UP000192472">
    <property type="component" value="Unassembled WGS sequence"/>
</dbReference>
<reference evidence="1 2" key="1">
    <citation type="submission" date="2017-04" db="EMBL/GenBank/DDBJ databases">
        <authorList>
            <person name="Afonso C.L."/>
            <person name="Miller P.J."/>
            <person name="Scott M.A."/>
            <person name="Spackman E."/>
            <person name="Goraichik I."/>
            <person name="Dimitrov K.M."/>
            <person name="Suarez D.L."/>
            <person name="Swayne D.E."/>
        </authorList>
    </citation>
    <scope>NUCLEOTIDE SEQUENCE [LARGE SCALE GENOMIC DNA]</scope>
    <source>
        <strain evidence="1 2">DSM 26133</strain>
    </source>
</reference>
<proteinExistence type="predicted"/>
<keyword evidence="2" id="KW-1185">Reference proteome</keyword>
<name>A0A1W2GQI9_REIFA</name>
<gene>
    <name evidence="1" type="ORF">SAMN04488029_3924</name>
</gene>
<dbReference type="EMBL" id="FWYF01000005">
    <property type="protein sequence ID" value="SMD38881.1"/>
    <property type="molecule type" value="Genomic_DNA"/>
</dbReference>
<accession>A0A1W2GQI9</accession>
<dbReference type="RefSeq" id="WP_084374547.1">
    <property type="nucleotide sequence ID" value="NZ_FWYF01000005.1"/>
</dbReference>
<protein>
    <submittedName>
        <fullName evidence="1">Uncharacterized protein</fullName>
    </submittedName>
</protein>
<dbReference type="STRING" id="692418.SAMN04488029_3924"/>
<evidence type="ECO:0000313" key="1">
    <source>
        <dbReference type="EMBL" id="SMD38881.1"/>
    </source>
</evidence>
<evidence type="ECO:0000313" key="2">
    <source>
        <dbReference type="Proteomes" id="UP000192472"/>
    </source>
</evidence>
<dbReference type="AlphaFoldDB" id="A0A1W2GQI9"/>